<dbReference type="AlphaFoldDB" id="A0A401FYW8"/>
<dbReference type="PANTHER" id="PTHR35370">
    <property type="entry name" value="CYTOPLASMIC PROTEIN-RELATED-RELATED"/>
    <property type="match status" value="1"/>
</dbReference>
<evidence type="ECO:0000313" key="2">
    <source>
        <dbReference type="Proteomes" id="UP000288096"/>
    </source>
</evidence>
<dbReference type="PANTHER" id="PTHR35370:SF1">
    <property type="entry name" value="TYPE VI SECRETION SYSTEM COMPONENT TSSF1"/>
    <property type="match status" value="1"/>
</dbReference>
<comment type="caution">
    <text evidence="1">The sequence shown here is derived from an EMBL/GenBank/DDBJ whole genome shotgun (WGS) entry which is preliminary data.</text>
</comment>
<dbReference type="OrthoDB" id="9763676at2"/>
<reference evidence="2" key="1">
    <citation type="submission" date="2017-11" db="EMBL/GenBank/DDBJ databases">
        <authorList>
            <person name="Watanabe M."/>
            <person name="Kojima H."/>
        </authorList>
    </citation>
    <scope>NUCLEOTIDE SEQUENCE [LARGE SCALE GENOMIC DNA]</scope>
    <source>
        <strain evidence="2">Tokyo 01</strain>
    </source>
</reference>
<dbReference type="Pfam" id="PF05947">
    <property type="entry name" value="T6SS_TssF"/>
    <property type="match status" value="1"/>
</dbReference>
<dbReference type="RefSeq" id="WP_124329339.1">
    <property type="nucleotide sequence ID" value="NZ_BEXT01000001.1"/>
</dbReference>
<sequence length="618" mass="70655">MTDQKRDTLLEFYKGELTWLRKTGAAFARQYPKVAGRLQLGADQSPDPHVERLIEAFAFLTARIQYNLESEFPRISAALLNTLYPQFLSPIPSVTVARFEVDPDQGGLTSAHVIPRHTPLYARATAPTGEKQTCRFRTCYPVTLLPVEVAEAGFISTDHYDFLDSGKRDNGWRNLKPGEVATVLRIRIRSRIGDFQDLDSDRLRFYLRGEQVLTNALYELIFAHVHRVAVLPEGSDHPYFLPDDAILPVGFAPDEAVLPYPSNAHPAYRLLHEYFTFPGKFLFFDVTRLKAHGAATYFDILILLDRMPERRVRIGPDTFCLGCTPVINLFHKTTDPIRIDHRQTRYPLFPDKRREKITEIHSVRSVSASPDPEDRSEPVAPFFSFNHQTEARKGKAFWYADRRDTVLKNLPGTRMRIAFTDLDFNPQVPSHTTVYAHTLCTNRRLAEDLPEGAVLRIEREAPVARISTLHRPTPQIDPPLDGETLWRLISHLSLNHLSLGSGPESLTALREILKLYSFSERSSTWQQIAGIERMACRSVVRRMGSEVWKGFCRGIEITLEFDEKLYEGNSAFLLASVLNRFFPLYASVNAFTRLIIKSQQREGIWKKWPPMTGEQFVL</sequence>
<evidence type="ECO:0000313" key="1">
    <source>
        <dbReference type="EMBL" id="GBC62140.1"/>
    </source>
</evidence>
<keyword evidence="2" id="KW-1185">Reference proteome</keyword>
<name>A0A401FYW8_9BACT</name>
<dbReference type="InterPro" id="IPR010272">
    <property type="entry name" value="T6SS_TssF"/>
</dbReference>
<protein>
    <submittedName>
        <fullName evidence="1">Type VI secretion system baseplate subunit TssF</fullName>
    </submittedName>
</protein>
<organism evidence="1 2">
    <name type="scientific">Desulfonema ishimotonii</name>
    <dbReference type="NCBI Taxonomy" id="45657"/>
    <lineage>
        <taxon>Bacteria</taxon>
        <taxon>Pseudomonadati</taxon>
        <taxon>Thermodesulfobacteriota</taxon>
        <taxon>Desulfobacteria</taxon>
        <taxon>Desulfobacterales</taxon>
        <taxon>Desulfococcaceae</taxon>
        <taxon>Desulfonema</taxon>
    </lineage>
</organism>
<dbReference type="NCBIfam" id="TIGR03359">
    <property type="entry name" value="VI_chp_6"/>
    <property type="match status" value="1"/>
</dbReference>
<dbReference type="EMBL" id="BEXT01000001">
    <property type="protein sequence ID" value="GBC62140.1"/>
    <property type="molecule type" value="Genomic_DNA"/>
</dbReference>
<dbReference type="Proteomes" id="UP000288096">
    <property type="component" value="Unassembled WGS sequence"/>
</dbReference>
<reference evidence="2" key="2">
    <citation type="submission" date="2019-01" db="EMBL/GenBank/DDBJ databases">
        <title>Genome sequence of Desulfonema ishimotonii strain Tokyo 01.</title>
        <authorList>
            <person name="Fukui M."/>
        </authorList>
    </citation>
    <scope>NUCLEOTIDE SEQUENCE [LARGE SCALE GENOMIC DNA]</scope>
    <source>
        <strain evidence="2">Tokyo 01</strain>
    </source>
</reference>
<proteinExistence type="predicted"/>
<dbReference type="PIRSF" id="PIRSF028304">
    <property type="entry name" value="UCP028304"/>
    <property type="match status" value="1"/>
</dbReference>
<accession>A0A401FYW8</accession>
<gene>
    <name evidence="1" type="ORF">DENIS_3103</name>
</gene>